<dbReference type="AlphaFoldDB" id="A0A5K1K092"/>
<dbReference type="InterPro" id="IPR007527">
    <property type="entry name" value="Znf_SWIM"/>
</dbReference>
<dbReference type="Pfam" id="PF04434">
    <property type="entry name" value="SWIM"/>
    <property type="match status" value="1"/>
</dbReference>
<keyword evidence="1" id="KW-0862">Zinc</keyword>
<gene>
    <name evidence="4" type="primary">G4N4J5</name>
</gene>
<feature type="region of interest" description="Disordered" evidence="2">
    <location>
        <begin position="771"/>
        <end position="843"/>
    </location>
</feature>
<dbReference type="GO" id="GO:0008270">
    <property type="term" value="F:zinc ion binding"/>
    <property type="evidence" value="ECO:0007669"/>
    <property type="project" value="UniProtKB-KW"/>
</dbReference>
<organism evidence="4">
    <name type="scientific">Ganoderma boninense</name>
    <dbReference type="NCBI Taxonomy" id="34458"/>
    <lineage>
        <taxon>Eukaryota</taxon>
        <taxon>Fungi</taxon>
        <taxon>Dikarya</taxon>
        <taxon>Basidiomycota</taxon>
        <taxon>Agaricomycotina</taxon>
        <taxon>Agaricomycetes</taxon>
        <taxon>Polyporales</taxon>
        <taxon>Polyporaceae</taxon>
        <taxon>Ganoderma</taxon>
    </lineage>
</organism>
<evidence type="ECO:0000256" key="2">
    <source>
        <dbReference type="SAM" id="MobiDB-lite"/>
    </source>
</evidence>
<protein>
    <submittedName>
        <fullName evidence="4">Linoleate diol synthase</fullName>
    </submittedName>
</protein>
<keyword evidence="1" id="KW-0863">Zinc-finger</keyword>
<feature type="domain" description="SWIM-type" evidence="3">
    <location>
        <begin position="676"/>
        <end position="711"/>
    </location>
</feature>
<accession>A0A5K1K092</accession>
<dbReference type="EMBL" id="LR726309">
    <property type="protein sequence ID" value="VWO97430.1"/>
    <property type="molecule type" value="Genomic_DNA"/>
</dbReference>
<evidence type="ECO:0000313" key="4">
    <source>
        <dbReference type="EMBL" id="VWO97430.1"/>
    </source>
</evidence>
<feature type="region of interest" description="Disordered" evidence="2">
    <location>
        <begin position="912"/>
        <end position="1010"/>
    </location>
</feature>
<feature type="compositionally biased region" description="Basic and acidic residues" evidence="2">
    <location>
        <begin position="999"/>
        <end position="1010"/>
    </location>
</feature>
<keyword evidence="1" id="KW-0479">Metal-binding</keyword>
<evidence type="ECO:0000256" key="1">
    <source>
        <dbReference type="PROSITE-ProRule" id="PRU00325"/>
    </source>
</evidence>
<feature type="compositionally biased region" description="Polar residues" evidence="2">
    <location>
        <begin position="831"/>
        <end position="843"/>
    </location>
</feature>
<feature type="compositionally biased region" description="Pro residues" evidence="2">
    <location>
        <begin position="946"/>
        <end position="965"/>
    </location>
</feature>
<proteinExistence type="predicted"/>
<sequence>MENSLDPPVSNHGFKKFISVGHQEASRKKVPLTGLRSSSDVYIKHLWLTDDQLAQVQELYVKKVTSNHVYTTRTDEQQIAAASLLAQLALDLDAQNSLGNRWSIRWSRKTGRKGQETRRALYQCDCGYDHEARKSKLRRCPVNFTSCLAHVEVLSKEHTGKVLRICGYFEHNQECKDAFLARIPPIPLHPSVFAHALKQLQIGAQLADIEAENRRMFQACQYPSQPRAILESSYRWLIRKSDTRSLYRQFNRLRGIHTATAAHINVDDWLDPASPAYNPIFADAVFHYSPRASKHDRFEVCIATEEMRNAAWKYAHASQLILDGTFGLCDRKLLLFILMGVDEKKRGVPLAFLLFSAPSGNQQTSSGYNTEVLTRLLGGWRDSLGVQDGRSFAPQVAITDTDLKECGALLKVFKDIWLLLCKFHVRQSWRNHRSRELRGQTQYHTDIHNRLRRLEAAMLETRSHDAAQSLVAEERQTLEKLRVDEPVSEAAVAGAIQHLDYLLNYWLDVDLWKSWSLYGREFAAELLRCEVDGVLPTTNHLESFNGVLKRKHLRRWQRGGRRLRVDVLLHVIVFSILPAIFEARRLDSDEDARIATQIRSLPGGAELLRTRTTSQQQADQRLYAYLCPDPERDAAAQALLEHNQISVPTYHEQSRTFDFDCFSSLATVHDAVPVMYALSLGLNGAATCTCPDLQNRGGACKHLRAALLRLEHLRSSGISIPPISLPDSVDDACARNTTSPPSTSESDVPHVVQRAAHFVDEVLQESGDAFEGDEGTFLLGSEKGTSDGASETEGFSDAIGTSSGLEDIESEDEPASAPLAAVLANPPSPKPVSQSNANSASRGYQHQIVARVLHDLEVDGPKLRQLGEYLEDVSELVSSEVSRVQVAKEQVDVLAAQLSRLLIEPVNTTRSALPGSTMEASEKPMNIPSLTVSGAEPAPETASSRPPHPPLPPLPPPCPSTPPRPSAMASTTRTMTLPPPLRRKKRRASLVIFPASPEKSQKRQDSHSIH</sequence>
<evidence type="ECO:0000259" key="3">
    <source>
        <dbReference type="PROSITE" id="PS50966"/>
    </source>
</evidence>
<name>A0A5K1K092_9APHY</name>
<reference evidence="4" key="1">
    <citation type="submission" date="2019-10" db="EMBL/GenBank/DDBJ databases">
        <authorList>
            <person name="Nor Muhammad N."/>
        </authorList>
    </citation>
    <scope>NUCLEOTIDE SEQUENCE</scope>
</reference>
<dbReference type="PROSITE" id="PS50966">
    <property type="entry name" value="ZF_SWIM"/>
    <property type="match status" value="1"/>
</dbReference>